<keyword evidence="4" id="KW-0812">Transmembrane</keyword>
<evidence type="ECO:0000256" key="2">
    <source>
        <dbReference type="ARBA" id="ARBA00022676"/>
    </source>
</evidence>
<evidence type="ECO:0000313" key="5">
    <source>
        <dbReference type="EMBL" id="KWR57742.1"/>
    </source>
</evidence>
<dbReference type="AlphaFoldDB" id="A0A108TDC8"/>
<keyword evidence="2 5" id="KW-0328">Glycosyltransferase</keyword>
<dbReference type="GO" id="GO:0016757">
    <property type="term" value="F:glycosyltransferase activity"/>
    <property type="evidence" value="ECO:0007669"/>
    <property type="project" value="UniProtKB-KW"/>
</dbReference>
<dbReference type="PATRIC" id="fig|46506.5.peg.300"/>
<dbReference type="STRING" id="46506.AA415_00283"/>
<evidence type="ECO:0000256" key="3">
    <source>
        <dbReference type="ARBA" id="ARBA00022679"/>
    </source>
</evidence>
<keyword evidence="4" id="KW-0472">Membrane</keyword>
<accession>A0A108TDC8</accession>
<comment type="caution">
    <text evidence="5">The sequence shown here is derived from an EMBL/GenBank/DDBJ whole genome shotgun (WGS) entry which is preliminary data.</text>
</comment>
<evidence type="ECO:0000256" key="1">
    <source>
        <dbReference type="ARBA" id="ARBA00006739"/>
    </source>
</evidence>
<dbReference type="PANTHER" id="PTHR43630:SF1">
    <property type="entry name" value="POLY-BETA-1,6-N-ACETYL-D-GLUCOSAMINE SYNTHASE"/>
    <property type="match status" value="1"/>
</dbReference>
<evidence type="ECO:0000313" key="6">
    <source>
        <dbReference type="Proteomes" id="UP000056419"/>
    </source>
</evidence>
<dbReference type="Gene3D" id="3.90.550.10">
    <property type="entry name" value="Spore Coat Polysaccharide Biosynthesis Protein SpsA, Chain A"/>
    <property type="match status" value="1"/>
</dbReference>
<evidence type="ECO:0000256" key="4">
    <source>
        <dbReference type="SAM" id="Phobius"/>
    </source>
</evidence>
<dbReference type="CDD" id="cd06439">
    <property type="entry name" value="CESA_like_1"/>
    <property type="match status" value="1"/>
</dbReference>
<feature type="transmembrane region" description="Helical" evidence="4">
    <location>
        <begin position="302"/>
        <end position="321"/>
    </location>
</feature>
<gene>
    <name evidence="5" type="primary">pgaC</name>
    <name evidence="5" type="ORF">AA415_00283</name>
</gene>
<feature type="transmembrane region" description="Helical" evidence="4">
    <location>
        <begin position="6"/>
        <end position="30"/>
    </location>
</feature>
<dbReference type="RefSeq" id="WP_060385032.1">
    <property type="nucleotide sequence ID" value="NZ_LRGC01000001.1"/>
</dbReference>
<protein>
    <submittedName>
        <fullName evidence="5">Poly-beta-1,6-N-acetyl-D-glucosamine synthase</fullName>
        <ecNumber evidence="5">2.4.1.-</ecNumber>
    </submittedName>
</protein>
<feature type="transmembrane region" description="Helical" evidence="4">
    <location>
        <begin position="358"/>
        <end position="376"/>
    </location>
</feature>
<comment type="similarity">
    <text evidence="1">Belongs to the glycosyltransferase 2 family.</text>
</comment>
<dbReference type="PANTHER" id="PTHR43630">
    <property type="entry name" value="POLY-BETA-1,6-N-ACETYL-D-GLUCOSAMINE SYNTHASE"/>
    <property type="match status" value="1"/>
</dbReference>
<sequence>MKICETVFWISLLVIFYTYIGYGMLLYVLVRLKECFRQTPPPPLPADCMLPELTLFITAYNEEDVVDDKMRNSLSLDYPADKLHILWITDGSNDRTNERLSHWPQATVLYQPQREGKTAALNRGIRFVTTPLVVFTDANTHLNREAVREIVRAFANPKVGCVAGEKRIALQDKANAASGGEGLYWKYESALKQLDSRLYSAVGAAGELFAIRRELFEEMPADTLLDDFILSLRIVMRGYTIAYCADAYAVENGSADMHEEEKRKVRIAAGGLQSVWRLRALLNPLRYGVFCFQYISHRVLRWSLTPVLLFLLFPLNTILIFTSNTPLLYAVIWLLQALFYFMASWGHYLSAKHIKNKILFVPYYFLFMNINVVRGFNYLRKRRGQTGGAWEKARRA</sequence>
<organism evidence="5 6">
    <name type="scientific">Bacteroides stercoris</name>
    <dbReference type="NCBI Taxonomy" id="46506"/>
    <lineage>
        <taxon>Bacteria</taxon>
        <taxon>Pseudomonadati</taxon>
        <taxon>Bacteroidota</taxon>
        <taxon>Bacteroidia</taxon>
        <taxon>Bacteroidales</taxon>
        <taxon>Bacteroidaceae</taxon>
        <taxon>Bacteroides</taxon>
    </lineage>
</organism>
<keyword evidence="4" id="KW-1133">Transmembrane helix</keyword>
<dbReference type="Proteomes" id="UP000056419">
    <property type="component" value="Unassembled WGS sequence"/>
</dbReference>
<dbReference type="EMBL" id="LRGC01000001">
    <property type="protein sequence ID" value="KWR57742.1"/>
    <property type="molecule type" value="Genomic_DNA"/>
</dbReference>
<dbReference type="EC" id="2.4.1.-" evidence="5"/>
<dbReference type="Pfam" id="PF13641">
    <property type="entry name" value="Glyco_tranf_2_3"/>
    <property type="match status" value="1"/>
</dbReference>
<feature type="transmembrane region" description="Helical" evidence="4">
    <location>
        <begin position="327"/>
        <end position="346"/>
    </location>
</feature>
<keyword evidence="6" id="KW-1185">Reference proteome</keyword>
<dbReference type="InterPro" id="IPR029044">
    <property type="entry name" value="Nucleotide-diphossugar_trans"/>
</dbReference>
<proteinExistence type="inferred from homology"/>
<keyword evidence="3 5" id="KW-0808">Transferase</keyword>
<dbReference type="SUPFAM" id="SSF53448">
    <property type="entry name" value="Nucleotide-diphospho-sugar transferases"/>
    <property type="match status" value="1"/>
</dbReference>
<name>A0A108TDC8_BACSE</name>
<reference evidence="5 6" key="1">
    <citation type="journal article" date="2016" name="BMC Genomics">
        <title>Type VI secretion systems of human gut Bacteroidales segregate into three genetic architectures, two of which are contained on mobile genetic elements.</title>
        <authorList>
            <person name="Coyne M.J."/>
            <person name="Roelofs K.G."/>
            <person name="Comstock L.E."/>
        </authorList>
    </citation>
    <scope>NUCLEOTIDE SEQUENCE [LARGE SCALE GENOMIC DNA]</scope>
    <source>
        <strain evidence="5 6">CL09T03C01</strain>
    </source>
</reference>